<dbReference type="RefSeq" id="WP_032468911.1">
    <property type="nucleotide sequence ID" value="NZ_CAWMSS010000001.1"/>
</dbReference>
<protein>
    <submittedName>
        <fullName evidence="3">Prepilin peptidase</fullName>
    </submittedName>
</protein>
<name>A0A1D8SF33_VIBMI</name>
<feature type="transmembrane region" description="Helical" evidence="1">
    <location>
        <begin position="154"/>
        <end position="171"/>
    </location>
</feature>
<dbReference type="EMBL" id="LOSJ02000002">
    <property type="protein sequence ID" value="PNM58417.1"/>
    <property type="molecule type" value="Genomic_DNA"/>
</dbReference>
<keyword evidence="4" id="KW-1185">Reference proteome</keyword>
<keyword evidence="1" id="KW-1133">Transmembrane helix</keyword>
<feature type="domain" description="Prepilin type IV endopeptidase peptidase" evidence="2">
    <location>
        <begin position="7"/>
        <end position="109"/>
    </location>
</feature>
<sequence length="172" mass="18690">MVVNSLIWFCLLVVAVYDARDNRIPNIWLLPLTLLACVHSLSAYGLSFLLSSLAAGAVYFAAGLLLYYFRAMSPGDVKLLGVVGMIVGWEAMGDAAYWITISAGMVAALFMLLHYAQNPDSLSQVVGRYSQQAMSGNIPILSSLQSRVSMQAKLTMPFAPAVVIGLAMFHYF</sequence>
<feature type="transmembrane region" description="Helical" evidence="1">
    <location>
        <begin position="28"/>
        <end position="46"/>
    </location>
</feature>
<dbReference type="Gene3D" id="1.20.120.1220">
    <property type="match status" value="1"/>
</dbReference>
<organism evidence="3 4">
    <name type="scientific">Vibrio mimicus</name>
    <dbReference type="NCBI Taxonomy" id="674"/>
    <lineage>
        <taxon>Bacteria</taxon>
        <taxon>Pseudomonadati</taxon>
        <taxon>Pseudomonadota</taxon>
        <taxon>Gammaproteobacteria</taxon>
        <taxon>Vibrionales</taxon>
        <taxon>Vibrionaceae</taxon>
        <taxon>Vibrio</taxon>
    </lineage>
</organism>
<feature type="transmembrane region" description="Helical" evidence="1">
    <location>
        <begin position="95"/>
        <end position="113"/>
    </location>
</feature>
<keyword evidence="1" id="KW-0812">Transmembrane</keyword>
<accession>A0A1D8SF33</accession>
<dbReference type="InterPro" id="IPR000045">
    <property type="entry name" value="Prepilin_IV_endopep_pep"/>
</dbReference>
<evidence type="ECO:0000313" key="4">
    <source>
        <dbReference type="Proteomes" id="UP000053748"/>
    </source>
</evidence>
<dbReference type="GO" id="GO:0004190">
    <property type="term" value="F:aspartic-type endopeptidase activity"/>
    <property type="evidence" value="ECO:0007669"/>
    <property type="project" value="InterPro"/>
</dbReference>
<evidence type="ECO:0000256" key="1">
    <source>
        <dbReference type="SAM" id="Phobius"/>
    </source>
</evidence>
<dbReference type="Pfam" id="PF01478">
    <property type="entry name" value="Peptidase_A24"/>
    <property type="match status" value="1"/>
</dbReference>
<reference evidence="3" key="1">
    <citation type="submission" date="2017-12" db="EMBL/GenBank/DDBJ databases">
        <title>FDA dAtabase for Regulatory Grade micrObial Sequences (FDA-ARGOS): Supporting development and validation of Infectious Disease Dx tests.</title>
        <authorList>
            <person name="Hoffmann M."/>
            <person name="Allard M."/>
            <person name="Evans P."/>
            <person name="Brown E."/>
            <person name="Tallon L.J."/>
            <person name="Sadzewicz L."/>
            <person name="Sengamalay N."/>
            <person name="Ott S."/>
            <person name="Godinez A."/>
            <person name="Nagaraj S."/>
            <person name="Vavikolanu K."/>
            <person name="Aluvathingal J."/>
            <person name="Nadendla S."/>
            <person name="Hobson J."/>
            <person name="Sichtig H."/>
        </authorList>
    </citation>
    <scope>NUCLEOTIDE SEQUENCE [LARGE SCALE GENOMIC DNA]</scope>
    <source>
        <strain evidence="3">FDAARGOS_113</strain>
    </source>
</reference>
<feature type="transmembrane region" description="Helical" evidence="1">
    <location>
        <begin position="53"/>
        <end position="70"/>
    </location>
</feature>
<dbReference type="STRING" id="674.VM_06125"/>
<dbReference type="KEGG" id="vmi:AL543_18125"/>
<evidence type="ECO:0000313" key="3">
    <source>
        <dbReference type="EMBL" id="PNM58417.1"/>
    </source>
</evidence>
<evidence type="ECO:0000259" key="2">
    <source>
        <dbReference type="Pfam" id="PF01478"/>
    </source>
</evidence>
<comment type="caution">
    <text evidence="3">The sequence shown here is derived from an EMBL/GenBank/DDBJ whole genome shotgun (WGS) entry which is preliminary data.</text>
</comment>
<gene>
    <name evidence="3" type="ORF">AL544_007945</name>
</gene>
<keyword evidence="1" id="KW-0472">Membrane</keyword>
<dbReference type="OrthoDB" id="5905525at2"/>
<dbReference type="GO" id="GO:0016020">
    <property type="term" value="C:membrane"/>
    <property type="evidence" value="ECO:0007669"/>
    <property type="project" value="InterPro"/>
</dbReference>
<dbReference type="AlphaFoldDB" id="A0A1D8SF33"/>
<proteinExistence type="predicted"/>
<dbReference type="Proteomes" id="UP000053748">
    <property type="component" value="Unassembled WGS sequence"/>
</dbReference>